<dbReference type="Pfam" id="PF00515">
    <property type="entry name" value="TPR_1"/>
    <property type="match status" value="1"/>
</dbReference>
<feature type="domain" description="STI1" evidence="7">
    <location>
        <begin position="275"/>
        <end position="314"/>
    </location>
</feature>
<dbReference type="RefSeq" id="XP_022644280.1">
    <property type="nucleotide sequence ID" value="XM_022788545.1"/>
</dbReference>
<dbReference type="InParanoid" id="A0A7M7IYD9"/>
<dbReference type="AlphaFoldDB" id="A0A7M7IYD9"/>
<dbReference type="InterPro" id="IPR011990">
    <property type="entry name" value="TPR-like_helical_dom_sf"/>
</dbReference>
<evidence type="ECO:0000313" key="8">
    <source>
        <dbReference type="EnsemblMetazoa" id="XP_022644280"/>
    </source>
</evidence>
<dbReference type="OrthoDB" id="2423701at2759"/>
<organism evidence="8 9">
    <name type="scientific">Varroa destructor</name>
    <name type="common">Honeybee mite</name>
    <dbReference type="NCBI Taxonomy" id="109461"/>
    <lineage>
        <taxon>Eukaryota</taxon>
        <taxon>Metazoa</taxon>
        <taxon>Ecdysozoa</taxon>
        <taxon>Arthropoda</taxon>
        <taxon>Chelicerata</taxon>
        <taxon>Arachnida</taxon>
        <taxon>Acari</taxon>
        <taxon>Parasitiformes</taxon>
        <taxon>Mesostigmata</taxon>
        <taxon>Gamasina</taxon>
        <taxon>Dermanyssoidea</taxon>
        <taxon>Varroidae</taxon>
        <taxon>Varroa</taxon>
    </lineage>
</organism>
<dbReference type="InterPro" id="IPR013105">
    <property type="entry name" value="TPR_2"/>
</dbReference>
<dbReference type="PROSITE" id="PS50005">
    <property type="entry name" value="TPR"/>
    <property type="match status" value="4"/>
</dbReference>
<feature type="repeat" description="TPR" evidence="6">
    <location>
        <begin position="213"/>
        <end position="246"/>
    </location>
</feature>
<evidence type="ECO:0000256" key="4">
    <source>
        <dbReference type="ARBA" id="ARBA00022803"/>
    </source>
</evidence>
<dbReference type="FunFam" id="1.25.40.10:FF:000027">
    <property type="entry name" value="stress-induced-phosphoprotein 1 isoform X1"/>
    <property type="match status" value="1"/>
</dbReference>
<accession>A0A7M7IYD9</accession>
<evidence type="ECO:0000259" key="7">
    <source>
        <dbReference type="SMART" id="SM00727"/>
    </source>
</evidence>
<dbReference type="CTD" id="10963"/>
<dbReference type="InterPro" id="IPR019734">
    <property type="entry name" value="TPR_rpt"/>
</dbReference>
<dbReference type="FunCoup" id="A0A7M7IYD9">
    <property type="interactions" value="1733"/>
</dbReference>
<dbReference type="PROSITE" id="PS50293">
    <property type="entry name" value="TPR_REGION"/>
    <property type="match status" value="1"/>
</dbReference>
<comment type="subcellular location">
    <subcellularLocation>
        <location evidence="1">Cytoplasm</location>
    </subcellularLocation>
</comment>
<dbReference type="GO" id="GO:0051879">
    <property type="term" value="F:Hsp90 protein binding"/>
    <property type="evidence" value="ECO:0007669"/>
    <property type="project" value="TreeGrafter"/>
</dbReference>
<dbReference type="PANTHER" id="PTHR22904">
    <property type="entry name" value="TPR REPEAT CONTAINING PROTEIN"/>
    <property type="match status" value="1"/>
</dbReference>
<feature type="repeat" description="TPR" evidence="6">
    <location>
        <begin position="85"/>
        <end position="118"/>
    </location>
</feature>
<evidence type="ECO:0000256" key="1">
    <source>
        <dbReference type="ARBA" id="ARBA00004496"/>
    </source>
</evidence>
<evidence type="ECO:0000256" key="5">
    <source>
        <dbReference type="ARBA" id="ARBA00026193"/>
    </source>
</evidence>
<dbReference type="OMA" id="ECTTYTN"/>
<evidence type="ECO:0000256" key="2">
    <source>
        <dbReference type="ARBA" id="ARBA00022490"/>
    </source>
</evidence>
<feature type="repeat" description="TPR" evidence="6">
    <location>
        <begin position="10"/>
        <end position="43"/>
    </location>
</feature>
<dbReference type="Pfam" id="PF17830">
    <property type="entry name" value="STI1-HOP_DP"/>
    <property type="match status" value="1"/>
</dbReference>
<dbReference type="PANTHER" id="PTHR22904:SF523">
    <property type="entry name" value="STRESS-INDUCED-PHOSPHOPROTEIN 1"/>
    <property type="match status" value="1"/>
</dbReference>
<dbReference type="Gene3D" id="1.10.260.100">
    <property type="match status" value="1"/>
</dbReference>
<dbReference type="Pfam" id="PF07719">
    <property type="entry name" value="TPR_2"/>
    <property type="match status" value="1"/>
</dbReference>
<keyword evidence="3" id="KW-0677">Repeat</keyword>
<dbReference type="FunFam" id="1.25.40.10:FF:000010">
    <property type="entry name" value="Stress-induced phosphoprotein 1"/>
    <property type="match status" value="1"/>
</dbReference>
<dbReference type="Pfam" id="PF13424">
    <property type="entry name" value="TPR_12"/>
    <property type="match status" value="1"/>
</dbReference>
<proteinExistence type="predicted"/>
<dbReference type="InterPro" id="IPR041243">
    <property type="entry name" value="STI1/HOP_DP"/>
</dbReference>
<dbReference type="Gene3D" id="1.25.40.10">
    <property type="entry name" value="Tetratricopeptide repeat domain"/>
    <property type="match status" value="2"/>
</dbReference>
<dbReference type="GO" id="GO:0005737">
    <property type="term" value="C:cytoplasm"/>
    <property type="evidence" value="ECO:0007669"/>
    <property type="project" value="UniProtKB-SubCell"/>
</dbReference>
<dbReference type="KEGG" id="vde:111243270"/>
<dbReference type="GeneID" id="111243270"/>
<dbReference type="SMART" id="SM00727">
    <property type="entry name" value="STI1"/>
    <property type="match status" value="1"/>
</dbReference>
<dbReference type="Proteomes" id="UP000594260">
    <property type="component" value="Unplaced"/>
</dbReference>
<dbReference type="SMART" id="SM00028">
    <property type="entry name" value="TPR"/>
    <property type="match status" value="6"/>
</dbReference>
<evidence type="ECO:0000313" key="9">
    <source>
        <dbReference type="Proteomes" id="UP000594260"/>
    </source>
</evidence>
<protein>
    <recommendedName>
        <fullName evidence="5">Stress-induced-phosphoprotein 1</fullName>
    </recommendedName>
</protein>
<keyword evidence="4 6" id="KW-0802">TPR repeat</keyword>
<name>A0A7M7IYD9_VARDE</name>
<dbReference type="Pfam" id="PF13414">
    <property type="entry name" value="TPR_11"/>
    <property type="match status" value="1"/>
</dbReference>
<feature type="repeat" description="TPR" evidence="6">
    <location>
        <begin position="145"/>
        <end position="178"/>
    </location>
</feature>
<sequence>MSGESTNQAAMAEKELGNAAYKQKKFDVAISHYDKAIELDPKEMSFLNNKAAVFFEQKEWEKCIDQCQKAIEIGRENKADFKLIAKALSRMASAYTKKEDYDNAKLFFEKSLTEHRTPDTLTKLSEVEKILKEQARKAYINPELALEEKSKGNTLFQKGDYPGAIKHYTEAIKRNPEDAKVFSNRAACYQKLAEPHLALTDCNECIRLDPTFTKGHIRKGFALLAMRDTAKARSAFEKALELDPNSTEALEGFKKCSMSFSNVDPEEARQRAMADPEVQKILADPIMRMILEQMNQDPSAFREHMQNPDVAAKIQRLIECGIIQVGHR</sequence>
<keyword evidence="9" id="KW-1185">Reference proteome</keyword>
<dbReference type="InterPro" id="IPR006636">
    <property type="entry name" value="STI1_HS-bd"/>
</dbReference>
<evidence type="ECO:0000256" key="6">
    <source>
        <dbReference type="PROSITE-ProRule" id="PRU00339"/>
    </source>
</evidence>
<evidence type="ECO:0000256" key="3">
    <source>
        <dbReference type="ARBA" id="ARBA00022737"/>
    </source>
</evidence>
<dbReference type="FunFam" id="1.10.260.100:FF:000002">
    <property type="entry name" value="Stress-induced-phosphoprotein 1 (Hsp70/Hsp90-organizing)"/>
    <property type="match status" value="1"/>
</dbReference>
<dbReference type="SUPFAM" id="SSF48452">
    <property type="entry name" value="TPR-like"/>
    <property type="match status" value="2"/>
</dbReference>
<keyword evidence="2" id="KW-0963">Cytoplasm</keyword>
<reference evidence="8" key="1">
    <citation type="submission" date="2021-01" db="UniProtKB">
        <authorList>
            <consortium name="EnsemblMetazoa"/>
        </authorList>
    </citation>
    <scope>IDENTIFICATION</scope>
</reference>
<dbReference type="EnsemblMetazoa" id="XM_022788545">
    <property type="protein sequence ID" value="XP_022644280"/>
    <property type="gene ID" value="LOC111243270"/>
</dbReference>